<dbReference type="Proteomes" id="UP000027195">
    <property type="component" value="Unassembled WGS sequence"/>
</dbReference>
<feature type="chain" id="PRO_5001644433" description="Lysozyme" evidence="12">
    <location>
        <begin position="20"/>
        <end position="243"/>
    </location>
</feature>
<evidence type="ECO:0000256" key="3">
    <source>
        <dbReference type="ARBA" id="ARBA00010646"/>
    </source>
</evidence>
<dbReference type="Pfam" id="PF01183">
    <property type="entry name" value="Glyco_hydro_25"/>
    <property type="match status" value="1"/>
</dbReference>
<evidence type="ECO:0000256" key="10">
    <source>
        <dbReference type="ARBA" id="ARBA00055588"/>
    </source>
</evidence>
<dbReference type="SMART" id="SM00641">
    <property type="entry name" value="Glyco_25"/>
    <property type="match status" value="1"/>
</dbReference>
<proteinExistence type="inferred from homology"/>
<dbReference type="PROSITE" id="PS51904">
    <property type="entry name" value="GLYCOSYL_HYDROL_F25_2"/>
    <property type="match status" value="1"/>
</dbReference>
<keyword evidence="5" id="KW-0929">Antimicrobial</keyword>
<dbReference type="GO" id="GO:0031640">
    <property type="term" value="P:killing of cells of another organism"/>
    <property type="evidence" value="ECO:0007669"/>
    <property type="project" value="UniProtKB-KW"/>
</dbReference>
<dbReference type="GO" id="GO:0003796">
    <property type="term" value="F:lysozyme activity"/>
    <property type="evidence" value="ECO:0007669"/>
    <property type="project" value="UniProtKB-EC"/>
</dbReference>
<evidence type="ECO:0000256" key="4">
    <source>
        <dbReference type="ARBA" id="ARBA00022525"/>
    </source>
</evidence>
<comment type="function">
    <text evidence="10">This enzyme has both lysozyme (acetylmuramidase) and diacetylmuramidase activities.</text>
</comment>
<evidence type="ECO:0000256" key="1">
    <source>
        <dbReference type="ARBA" id="ARBA00000632"/>
    </source>
</evidence>
<dbReference type="Gene3D" id="3.20.20.80">
    <property type="entry name" value="Glycosidases"/>
    <property type="match status" value="1"/>
</dbReference>
<keyword evidence="9 11" id="KW-0326">Glycosidase</keyword>
<name>A0A067M6S0_BOTB1</name>
<dbReference type="SUPFAM" id="SSF51445">
    <property type="entry name" value="(Trans)glycosidases"/>
    <property type="match status" value="1"/>
</dbReference>
<dbReference type="InterPro" id="IPR017853">
    <property type="entry name" value="GH"/>
</dbReference>
<gene>
    <name evidence="13" type="ORF">BOTBODRAFT_38896</name>
</gene>
<comment type="similarity">
    <text evidence="3 11">Belongs to the glycosyl hydrolase 25 family.</text>
</comment>
<dbReference type="GO" id="GO:0016052">
    <property type="term" value="P:carbohydrate catabolic process"/>
    <property type="evidence" value="ECO:0007669"/>
    <property type="project" value="TreeGrafter"/>
</dbReference>
<dbReference type="HOGENOM" id="CLU_044973_4_0_1"/>
<evidence type="ECO:0000313" key="13">
    <source>
        <dbReference type="EMBL" id="KDQ07276.1"/>
    </source>
</evidence>
<evidence type="ECO:0000256" key="2">
    <source>
        <dbReference type="ARBA" id="ARBA00004613"/>
    </source>
</evidence>
<dbReference type="EC" id="3.2.1.17" evidence="11"/>
<dbReference type="OrthoDB" id="6590422at2759"/>
<evidence type="ECO:0000313" key="14">
    <source>
        <dbReference type="Proteomes" id="UP000027195"/>
    </source>
</evidence>
<protein>
    <recommendedName>
        <fullName evidence="11">Lysozyme</fullName>
        <ecNumber evidence="11">3.2.1.17</ecNumber>
    </recommendedName>
</protein>
<evidence type="ECO:0000256" key="11">
    <source>
        <dbReference type="RuleBase" id="RU361176"/>
    </source>
</evidence>
<dbReference type="FunFam" id="3.20.20.80:FF:000060">
    <property type="entry name" value="Lysozyme M1"/>
    <property type="match status" value="1"/>
</dbReference>
<keyword evidence="8" id="KW-1015">Disulfide bond</keyword>
<dbReference type="InParanoid" id="A0A067M6S0"/>
<dbReference type="GO" id="GO:0005576">
    <property type="term" value="C:extracellular region"/>
    <property type="evidence" value="ECO:0007669"/>
    <property type="project" value="UniProtKB-SubCell"/>
</dbReference>
<dbReference type="PANTHER" id="PTHR34135:SF2">
    <property type="entry name" value="LYSOZYME"/>
    <property type="match status" value="1"/>
</dbReference>
<dbReference type="AlphaFoldDB" id="A0A067M6S0"/>
<dbReference type="PANTHER" id="PTHR34135">
    <property type="entry name" value="LYSOZYME"/>
    <property type="match status" value="1"/>
</dbReference>
<keyword evidence="7 11" id="KW-0378">Hydrolase</keyword>
<accession>A0A067M6S0</accession>
<reference evidence="14" key="1">
    <citation type="journal article" date="2014" name="Proc. Natl. Acad. Sci. U.S.A.">
        <title>Extensive sampling of basidiomycete genomes demonstrates inadequacy of the white-rot/brown-rot paradigm for wood decay fungi.</title>
        <authorList>
            <person name="Riley R."/>
            <person name="Salamov A.A."/>
            <person name="Brown D.W."/>
            <person name="Nagy L.G."/>
            <person name="Floudas D."/>
            <person name="Held B.W."/>
            <person name="Levasseur A."/>
            <person name="Lombard V."/>
            <person name="Morin E."/>
            <person name="Otillar R."/>
            <person name="Lindquist E.A."/>
            <person name="Sun H."/>
            <person name="LaButti K.M."/>
            <person name="Schmutz J."/>
            <person name="Jabbour D."/>
            <person name="Luo H."/>
            <person name="Baker S.E."/>
            <person name="Pisabarro A.G."/>
            <person name="Walton J.D."/>
            <person name="Blanchette R.A."/>
            <person name="Henrissat B."/>
            <person name="Martin F."/>
            <person name="Cullen D."/>
            <person name="Hibbett D.S."/>
            <person name="Grigoriev I.V."/>
        </authorList>
    </citation>
    <scope>NUCLEOTIDE SEQUENCE [LARGE SCALE GENOMIC DNA]</scope>
    <source>
        <strain evidence="14">FD-172 SS1</strain>
    </source>
</reference>
<dbReference type="GO" id="GO:0016998">
    <property type="term" value="P:cell wall macromolecule catabolic process"/>
    <property type="evidence" value="ECO:0007669"/>
    <property type="project" value="InterPro"/>
</dbReference>
<evidence type="ECO:0000256" key="9">
    <source>
        <dbReference type="ARBA" id="ARBA00023295"/>
    </source>
</evidence>
<keyword evidence="6" id="KW-0081">Bacteriolytic enzyme</keyword>
<comment type="catalytic activity">
    <reaction evidence="1 11">
        <text>Hydrolysis of (1-&gt;4)-beta-linkages between N-acetylmuramic acid and N-acetyl-D-glucosamine residues in a peptidoglycan and between N-acetyl-D-glucosamine residues in chitodextrins.</text>
        <dbReference type="EC" id="3.2.1.17"/>
    </reaction>
</comment>
<evidence type="ECO:0000256" key="8">
    <source>
        <dbReference type="ARBA" id="ARBA00023157"/>
    </source>
</evidence>
<sequence length="243" mass="25997">MILPFQVSLALFLPILANAGLPGIDVSAYQGNVDWAGVASRGNKFAYIKATEGTTYKNPYFTQQYNGAYGAGLIRGSYHFAQPASSSGAAQANFFLAHGGGWSSDGKTLPGALDMEYNPSGAACYGLSAPAMVAWVSDFSSTYHAKTGRYPVIYTSTSWWTSCTRNSAVFGNNNPLWVARYASSVGTLPAGWSFQSFWQNSDHGNPGDSDIWNGDAAGLSRFAKGGLNKFEFNYLTYNDAASV</sequence>
<keyword evidence="12" id="KW-0732">Signal</keyword>
<dbReference type="EMBL" id="KL198110">
    <property type="protein sequence ID" value="KDQ07276.1"/>
    <property type="molecule type" value="Genomic_DNA"/>
</dbReference>
<dbReference type="GO" id="GO:0009253">
    <property type="term" value="P:peptidoglycan catabolic process"/>
    <property type="evidence" value="ECO:0007669"/>
    <property type="project" value="InterPro"/>
</dbReference>
<organism evidence="13 14">
    <name type="scientific">Botryobasidium botryosum (strain FD-172 SS1)</name>
    <dbReference type="NCBI Taxonomy" id="930990"/>
    <lineage>
        <taxon>Eukaryota</taxon>
        <taxon>Fungi</taxon>
        <taxon>Dikarya</taxon>
        <taxon>Basidiomycota</taxon>
        <taxon>Agaricomycotina</taxon>
        <taxon>Agaricomycetes</taxon>
        <taxon>Cantharellales</taxon>
        <taxon>Botryobasidiaceae</taxon>
        <taxon>Botryobasidium</taxon>
    </lineage>
</organism>
<dbReference type="GO" id="GO:0042742">
    <property type="term" value="P:defense response to bacterium"/>
    <property type="evidence" value="ECO:0007669"/>
    <property type="project" value="UniProtKB-KW"/>
</dbReference>
<dbReference type="InterPro" id="IPR008270">
    <property type="entry name" value="Glyco_hydro_25_AS"/>
</dbReference>
<dbReference type="PROSITE" id="PS00953">
    <property type="entry name" value="GLYCOSYL_HYDROL_F25_1"/>
    <property type="match status" value="1"/>
</dbReference>
<evidence type="ECO:0000256" key="6">
    <source>
        <dbReference type="ARBA" id="ARBA00022638"/>
    </source>
</evidence>
<comment type="subcellular location">
    <subcellularLocation>
        <location evidence="2">Secreted</location>
    </subcellularLocation>
</comment>
<keyword evidence="4" id="KW-0964">Secreted</keyword>
<dbReference type="InterPro" id="IPR018077">
    <property type="entry name" value="Glyco_hydro_fam25_subgr"/>
</dbReference>
<evidence type="ECO:0000256" key="12">
    <source>
        <dbReference type="SAM" id="SignalP"/>
    </source>
</evidence>
<dbReference type="InterPro" id="IPR002053">
    <property type="entry name" value="Glyco_hydro_25"/>
</dbReference>
<feature type="signal peptide" evidence="12">
    <location>
        <begin position="1"/>
        <end position="19"/>
    </location>
</feature>
<evidence type="ECO:0000256" key="7">
    <source>
        <dbReference type="ARBA" id="ARBA00022801"/>
    </source>
</evidence>
<dbReference type="CDD" id="cd06412">
    <property type="entry name" value="GH25_CH-type"/>
    <property type="match status" value="1"/>
</dbReference>
<keyword evidence="14" id="KW-1185">Reference proteome</keyword>
<evidence type="ECO:0000256" key="5">
    <source>
        <dbReference type="ARBA" id="ARBA00022529"/>
    </source>
</evidence>